<gene>
    <name evidence="1" type="ORF">MED92_16760</name>
</gene>
<proteinExistence type="predicted"/>
<evidence type="ECO:0000313" key="2">
    <source>
        <dbReference type="Proteomes" id="UP000002171"/>
    </source>
</evidence>
<comment type="caution">
    <text evidence="1">The sequence shown here is derived from an EMBL/GenBank/DDBJ whole genome shotgun (WGS) entry which is preliminary data.</text>
</comment>
<evidence type="ECO:0000313" key="1">
    <source>
        <dbReference type="EMBL" id="EAR60534.1"/>
    </source>
</evidence>
<dbReference type="AlphaFoldDB" id="A0A7U8C579"/>
<sequence length="57" mass="6465">MSLNVDEKGVSDFHLIEDADVVELMFEVHLSCLRVGGMSLFLFIKEDACSSYQGFYE</sequence>
<dbReference type="Proteomes" id="UP000002171">
    <property type="component" value="Unassembled WGS sequence"/>
</dbReference>
<dbReference type="EMBL" id="AAOW01000016">
    <property type="protein sequence ID" value="EAR60534.1"/>
    <property type="molecule type" value="Genomic_DNA"/>
</dbReference>
<protein>
    <submittedName>
        <fullName evidence="1">Uncharacterized protein</fullName>
    </submittedName>
</protein>
<name>A0A7U8C579_NEPCE</name>
<reference evidence="1 2" key="1">
    <citation type="submission" date="2006-02" db="EMBL/GenBank/DDBJ databases">
        <authorList>
            <person name="Pinhassi J."/>
            <person name="Pedros-Alio C."/>
            <person name="Ferriera S."/>
            <person name="Johnson J."/>
            <person name="Kravitz S."/>
            <person name="Halpern A."/>
            <person name="Remington K."/>
            <person name="Beeson K."/>
            <person name="Tran B."/>
            <person name="Rogers Y.-H."/>
            <person name="Friedman R."/>
            <person name="Venter J.C."/>
        </authorList>
    </citation>
    <scope>NUCLEOTIDE SEQUENCE [LARGE SCALE GENOMIC DNA]</scope>
    <source>
        <strain evidence="1 2">MED92</strain>
    </source>
</reference>
<organism evidence="1 2">
    <name type="scientific">Neptuniibacter caesariensis</name>
    <dbReference type="NCBI Taxonomy" id="207954"/>
    <lineage>
        <taxon>Bacteria</taxon>
        <taxon>Pseudomonadati</taxon>
        <taxon>Pseudomonadota</taxon>
        <taxon>Gammaproteobacteria</taxon>
        <taxon>Oceanospirillales</taxon>
        <taxon>Oceanospirillaceae</taxon>
        <taxon>Neptuniibacter</taxon>
    </lineage>
</organism>
<accession>A0A7U8C579</accession>
<keyword evidence="2" id="KW-1185">Reference proteome</keyword>